<dbReference type="KEGG" id="naz:Aazo_2983"/>
<evidence type="ECO:0000313" key="1">
    <source>
        <dbReference type="EMBL" id="ADI64780.1"/>
    </source>
</evidence>
<dbReference type="HOGENOM" id="CLU_2465957_0_0_3"/>
<gene>
    <name evidence="1" type="ordered locus">Aazo_2983</name>
</gene>
<protein>
    <submittedName>
        <fullName evidence="1">Uncharacterized protein</fullName>
    </submittedName>
</protein>
<keyword evidence="2" id="KW-1185">Reference proteome</keyword>
<organism evidence="1 2">
    <name type="scientific">Nostoc azollae (strain 0708)</name>
    <name type="common">Anabaena azollae (strain 0708)</name>
    <dbReference type="NCBI Taxonomy" id="551115"/>
    <lineage>
        <taxon>Bacteria</taxon>
        <taxon>Bacillati</taxon>
        <taxon>Cyanobacteriota</taxon>
        <taxon>Cyanophyceae</taxon>
        <taxon>Nostocales</taxon>
        <taxon>Nostocaceae</taxon>
        <taxon>Trichormus</taxon>
    </lineage>
</organism>
<accession>D7E1A3</accession>
<sequence length="88" mass="10352">MEQVIKHRTMTETIHRLTMADIIHHNQKDLNQASEKMSELNLTDTQKAQVKRIREESEAQIFALLSPEYQQQVKSVNNGRYKLSMKKL</sequence>
<evidence type="ECO:0000313" key="2">
    <source>
        <dbReference type="Proteomes" id="UP000001511"/>
    </source>
</evidence>
<dbReference type="EMBL" id="CP002059">
    <property type="protein sequence ID" value="ADI64780.1"/>
    <property type="molecule type" value="Genomic_DNA"/>
</dbReference>
<dbReference type="eggNOG" id="COG3678">
    <property type="taxonomic scope" value="Bacteria"/>
</dbReference>
<proteinExistence type="predicted"/>
<dbReference type="STRING" id="551115.Aazo_2983"/>
<dbReference type="Proteomes" id="UP000001511">
    <property type="component" value="Chromosome"/>
</dbReference>
<dbReference type="AlphaFoldDB" id="D7E1A3"/>
<reference evidence="1 2" key="1">
    <citation type="journal article" date="2010" name="PLoS ONE">
        <title>Genome erosion in a nitrogen-fixing vertically transmitted endosymbiotic multicellular cyanobacterium.</title>
        <authorList>
            <person name="Ran L."/>
            <person name="Larsson J."/>
            <person name="Vigil-Stenman T."/>
            <person name="Nylander J.A."/>
            <person name="Ininbergs K."/>
            <person name="Zheng W.W."/>
            <person name="Lapidus A."/>
            <person name="Lowry S."/>
            <person name="Haselkorn R."/>
            <person name="Bergman B."/>
        </authorList>
    </citation>
    <scope>NUCLEOTIDE SEQUENCE [LARGE SCALE GENOMIC DNA]</scope>
    <source>
        <strain evidence="1 2">0708</strain>
    </source>
</reference>
<name>D7E1A3_NOSA0</name>